<dbReference type="InterPro" id="IPR001841">
    <property type="entry name" value="Znf_RING"/>
</dbReference>
<keyword evidence="2" id="KW-0175">Coiled coil</keyword>
<evidence type="ECO:0000259" key="4">
    <source>
        <dbReference type="PROSITE" id="PS50089"/>
    </source>
</evidence>
<reference evidence="5 6" key="1">
    <citation type="submission" date="2018-10" db="EMBL/GenBank/DDBJ databases">
        <title>A high-quality apple genome assembly.</title>
        <authorList>
            <person name="Hu J."/>
        </authorList>
    </citation>
    <scope>NUCLEOTIDE SEQUENCE [LARGE SCALE GENOMIC DNA]</scope>
    <source>
        <strain evidence="6">cv. HFTH1</strain>
        <tissue evidence="5">Young leaf</tissue>
    </source>
</reference>
<dbReference type="Pfam" id="PF13920">
    <property type="entry name" value="zf-C3HC4_3"/>
    <property type="match status" value="1"/>
</dbReference>
<dbReference type="CDD" id="cd23128">
    <property type="entry name" value="RING-HC_MIP1-like"/>
    <property type="match status" value="1"/>
</dbReference>
<evidence type="ECO:0000256" key="1">
    <source>
        <dbReference type="PROSITE-ProRule" id="PRU00175"/>
    </source>
</evidence>
<evidence type="ECO:0000256" key="2">
    <source>
        <dbReference type="SAM" id="Coils"/>
    </source>
</evidence>
<dbReference type="GO" id="GO:0008270">
    <property type="term" value="F:zinc ion binding"/>
    <property type="evidence" value="ECO:0007669"/>
    <property type="project" value="UniProtKB-KW"/>
</dbReference>
<proteinExistence type="predicted"/>
<feature type="compositionally biased region" description="Polar residues" evidence="3">
    <location>
        <begin position="297"/>
        <end position="331"/>
    </location>
</feature>
<feature type="region of interest" description="Disordered" evidence="3">
    <location>
        <begin position="449"/>
        <end position="481"/>
    </location>
</feature>
<feature type="region of interest" description="Disordered" evidence="3">
    <location>
        <begin position="289"/>
        <end position="331"/>
    </location>
</feature>
<sequence>MFKILHPLGSNFCGFCEMGVEFLMFLEKWVGISTVGLVWLHALLDFSWVALNLFVFQLSYDLVLLGDVLFVHICSRLVAQSGTGKGEGTSLGKGSKNKRKAGPAPQNATNPGSPLTVTPQSELPSEECRKLSDKVLAQAGVVQPEEVEVGAFECADWDDPIACQLEELLLSYLQAIFRSAIKQVAEHGYSEEVAEKAVSRGGLYIGGKDPLANIVSDTLKFLKKEKDIDASNDQFVNLQHLVEYTMLEMISVVREVRLSLSVAEAMWWLLICDLNILLACTSEGDPFSALGSEESADSSSPQLSSEANSSETILPNPSEANSSKPLPAYAQSNPPETLKFGSFRIHSNSTHSHAPEEVTPEKDSLSSMLDSLEKCLGFTGENVQSKSQTSTSEEKSGAGLTGRTKKELAALRKKSFHTDRNYSAYGKKGGFKSGKVTIGGFVLEKRLKPPSEIPGGRETVASSKLSAEAGSTIPSSDGRQCASTKISSASLATGGTVTLPISYLRSADPNLSQKSCLENKSRPKAKTPVGTSPSPKTHDCCAGLPCDDKSLGKNIPKDEIDELFLKVAPRLKDLVPLDYRAGIPYDKSLGKYVAQDEKDELILKLVPRLEELQNELESWTNWANEKIMQVSRRLSKEQPELKILRQEKAEAEKFKKEKQMLEENTVKRISELENALNNATDQVEKATSNICRLELENSTLKEERSTAERMAIDSTARHQEALEREQNALKKVQAWEGQRSALQEELETGKKKVAALQQDLAKAKNVHHQIEARWKREKIEREKILVQADFIRKEREQCQALTKLEEDRIKLSAEYDMREYMEDIRKVESKLSELKLKSDSSRIAALRRGAAGSFGGSPSDRKSGKATKGNQNFTSLKKVKNSQDLRQDRECVMCLSEEMSVVFLPCAHQVVCANCNELHKKQGMKDCPSCRTPIQRRINVQYAHP</sequence>
<feature type="region of interest" description="Disordered" evidence="3">
    <location>
        <begin position="513"/>
        <end position="538"/>
    </location>
</feature>
<keyword evidence="6" id="KW-1185">Reference proteome</keyword>
<feature type="coiled-coil region" evidence="2">
    <location>
        <begin position="725"/>
        <end position="773"/>
    </location>
</feature>
<name>A0A498K3C9_MALDO</name>
<feature type="domain" description="RING-type" evidence="4">
    <location>
        <begin position="891"/>
        <end position="931"/>
    </location>
</feature>
<evidence type="ECO:0000256" key="3">
    <source>
        <dbReference type="SAM" id="MobiDB-lite"/>
    </source>
</evidence>
<dbReference type="Gene3D" id="3.30.40.10">
    <property type="entry name" value="Zinc/RING finger domain, C3HC4 (zinc finger)"/>
    <property type="match status" value="1"/>
</dbReference>
<dbReference type="Proteomes" id="UP000290289">
    <property type="component" value="Chromosome 3"/>
</dbReference>
<dbReference type="PROSITE" id="PS50089">
    <property type="entry name" value="ZF_RING_2"/>
    <property type="match status" value="1"/>
</dbReference>
<protein>
    <recommendedName>
        <fullName evidence="4">RING-type domain-containing protein</fullName>
    </recommendedName>
</protein>
<dbReference type="Pfam" id="PF20235">
    <property type="entry name" value="PIR2-like_helical"/>
    <property type="match status" value="1"/>
</dbReference>
<feature type="region of interest" description="Disordered" evidence="3">
    <location>
        <begin position="82"/>
        <end position="121"/>
    </location>
</feature>
<feature type="compositionally biased region" description="Polar residues" evidence="3">
    <location>
        <begin position="106"/>
        <end position="121"/>
    </location>
</feature>
<dbReference type="SUPFAM" id="SSF57850">
    <property type="entry name" value="RING/U-box"/>
    <property type="match status" value="1"/>
</dbReference>
<dbReference type="AlphaFoldDB" id="A0A498K3C9"/>
<gene>
    <name evidence="5" type="ORF">DVH24_002777</name>
</gene>
<keyword evidence="1" id="KW-0863">Zinc-finger</keyword>
<keyword evidence="1" id="KW-0862">Zinc</keyword>
<dbReference type="PANTHER" id="PTHR46405">
    <property type="entry name" value="OS05G0141500 PROTEIN"/>
    <property type="match status" value="1"/>
</dbReference>
<feature type="coiled-coil region" evidence="2">
    <location>
        <begin position="644"/>
        <end position="689"/>
    </location>
</feature>
<dbReference type="EMBL" id="RDQH01000329">
    <property type="protein sequence ID" value="RXI02699.1"/>
    <property type="molecule type" value="Genomic_DNA"/>
</dbReference>
<evidence type="ECO:0000313" key="6">
    <source>
        <dbReference type="Proteomes" id="UP000290289"/>
    </source>
</evidence>
<dbReference type="InterPro" id="IPR046934">
    <property type="entry name" value="PIR2-like"/>
</dbReference>
<organism evidence="5 6">
    <name type="scientific">Malus domestica</name>
    <name type="common">Apple</name>
    <name type="synonym">Pyrus malus</name>
    <dbReference type="NCBI Taxonomy" id="3750"/>
    <lineage>
        <taxon>Eukaryota</taxon>
        <taxon>Viridiplantae</taxon>
        <taxon>Streptophyta</taxon>
        <taxon>Embryophyta</taxon>
        <taxon>Tracheophyta</taxon>
        <taxon>Spermatophyta</taxon>
        <taxon>Magnoliopsida</taxon>
        <taxon>eudicotyledons</taxon>
        <taxon>Gunneridae</taxon>
        <taxon>Pentapetalae</taxon>
        <taxon>rosids</taxon>
        <taxon>fabids</taxon>
        <taxon>Rosales</taxon>
        <taxon>Rosaceae</taxon>
        <taxon>Amygdaloideae</taxon>
        <taxon>Maleae</taxon>
        <taxon>Malus</taxon>
    </lineage>
</organism>
<feature type="region of interest" description="Disordered" evidence="3">
    <location>
        <begin position="380"/>
        <end position="406"/>
    </location>
</feature>
<feature type="compositionally biased region" description="Polar residues" evidence="3">
    <location>
        <begin position="472"/>
        <end position="481"/>
    </location>
</feature>
<comment type="caution">
    <text evidence="5">The sequence shown here is derived from an EMBL/GenBank/DDBJ whole genome shotgun (WGS) entry which is preliminary data.</text>
</comment>
<keyword evidence="1" id="KW-0479">Metal-binding</keyword>
<dbReference type="InterPro" id="IPR013083">
    <property type="entry name" value="Znf_RING/FYVE/PHD"/>
</dbReference>
<feature type="region of interest" description="Disordered" evidence="3">
    <location>
        <begin position="849"/>
        <end position="872"/>
    </location>
</feature>
<evidence type="ECO:0000313" key="5">
    <source>
        <dbReference type="EMBL" id="RXI02699.1"/>
    </source>
</evidence>
<dbReference type="InterPro" id="IPR046527">
    <property type="entry name" value="PIR2-like_helical"/>
</dbReference>
<accession>A0A498K3C9</accession>
<dbReference type="PANTHER" id="PTHR46405:SF4">
    <property type="entry name" value="E3 UBIQUITIN-PROTEIN LIGASE RF298-RELATED"/>
    <property type="match status" value="1"/>
</dbReference>